<keyword evidence="3 5" id="KW-0418">Kinase</keyword>
<dbReference type="GO" id="GO:0005524">
    <property type="term" value="F:ATP binding"/>
    <property type="evidence" value="ECO:0007669"/>
    <property type="project" value="UniProtKB-UniRule"/>
</dbReference>
<dbReference type="InterPro" id="IPR027510">
    <property type="entry name" value="HMPDK_MptE"/>
</dbReference>
<dbReference type="AlphaFoldDB" id="A0A832ZT71"/>
<dbReference type="GO" id="GO:0000287">
    <property type="term" value="F:magnesium ion binding"/>
    <property type="evidence" value="ECO:0007669"/>
    <property type="project" value="UniProtKB-UniRule"/>
</dbReference>
<protein>
    <recommendedName>
        <fullName evidence="5">6-hydroxymethyl-7,8-dihydropterin pyrophosphokinase</fullName>
        <shortName evidence="5">HPPK</shortName>
        <ecNumber evidence="5">2.7.6.3</ecNumber>
    </recommendedName>
    <alternativeName>
        <fullName evidence="5">2-amino-4-hydroxy-6-hydroxymethyldihydropteridine pyrophosphokinase</fullName>
    </alternativeName>
    <alternativeName>
        <fullName evidence="5">6-hydroxymethyl-7,8-dihydropterin diphosphokinase</fullName>
        <shortName evidence="5">6-HMPDK</shortName>
    </alternativeName>
    <alternativeName>
        <fullName evidence="5">7,8-dihydro-6-hydroxymethylpterin diphosphokinase</fullName>
    </alternativeName>
    <alternativeName>
        <fullName evidence="5">7,8-dihydro-6-hydroxymethylpterin pyrophosphokinase</fullName>
        <shortName evidence="5">PPPK</shortName>
    </alternativeName>
</protein>
<dbReference type="PANTHER" id="PTHR39648:SF1">
    <property type="entry name" value="6-HYDROXYMETHYL-7,8-DIHYDROPTERIN PYROPHOSPHOKINASE"/>
    <property type="match status" value="1"/>
</dbReference>
<dbReference type="GO" id="GO:0009229">
    <property type="term" value="P:thiamine diphosphate biosynthetic process"/>
    <property type="evidence" value="ECO:0007669"/>
    <property type="project" value="InterPro"/>
</dbReference>
<dbReference type="HAMAP" id="MF_02131">
    <property type="entry name" value="HMPDK_arch"/>
    <property type="match status" value="1"/>
</dbReference>
<keyword evidence="1 5" id="KW-0808">Transferase</keyword>
<comment type="cofactor">
    <cofactor evidence="5">
        <name>Mg(2+)</name>
        <dbReference type="ChEBI" id="CHEBI:18420"/>
    </cofactor>
</comment>
<keyword evidence="5" id="KW-0460">Magnesium</keyword>
<evidence type="ECO:0000256" key="2">
    <source>
        <dbReference type="ARBA" id="ARBA00022741"/>
    </source>
</evidence>
<sequence>MPRGVTMKDDGACRTASSSAYCCSGMKGMTLLLGELLDAIRGAMGYSLREDCRAARILDELLYEAALEGRYRSILSVCKTIKSQHVCIAGGSESLENSTDRLFGCEKIVAVDGATVLLMEYGLIPDIVVTDLDGSWHYIVEAGRAGAIVVVHAHGDNIAALRGVVPRIENVAGTTQCMTTRFAPIAPGFTDGDRALGLAIACRASRVTLYGMNTRERVGWWSKPWLKKSIDPWPEKARKLHIAEGMMRLFTAYALERGILVEHR</sequence>
<comment type="function">
    <text evidence="5">Catalyzes the transfer of diphosphate from ATP to 6-hydroxymethyl-7,8-dihydropterin (6-HMD), leading to 6-hydroxymethyl-7,8-dihydropterin diphosphate (6-HMDP).</text>
</comment>
<feature type="domain" description="6-hydroxymethylpterin diphosphokinase MptE-like" evidence="6">
    <location>
        <begin position="77"/>
        <end position="214"/>
    </location>
</feature>
<keyword evidence="2 5" id="KW-0547">Nucleotide-binding</keyword>
<keyword evidence="4 5" id="KW-0067">ATP-binding</keyword>
<dbReference type="Pfam" id="PF01973">
    <property type="entry name" value="MptE-like"/>
    <property type="match status" value="1"/>
</dbReference>
<comment type="caution">
    <text evidence="7">The sequence shown here is derived from an EMBL/GenBank/DDBJ whole genome shotgun (WGS) entry which is preliminary data.</text>
</comment>
<accession>A0A832ZT71</accession>
<dbReference type="InterPro" id="IPR036759">
    <property type="entry name" value="TPK_catalytic_sf"/>
</dbReference>
<name>A0A832ZT71_9CREN</name>
<comment type="catalytic activity">
    <reaction evidence="5">
        <text>6-hydroxymethyl-7,8-dihydropterin + ATP = (7,8-dihydropterin-6-yl)methyl diphosphate + AMP + H(+)</text>
        <dbReference type="Rhea" id="RHEA:11412"/>
        <dbReference type="ChEBI" id="CHEBI:15378"/>
        <dbReference type="ChEBI" id="CHEBI:30616"/>
        <dbReference type="ChEBI" id="CHEBI:44841"/>
        <dbReference type="ChEBI" id="CHEBI:72950"/>
        <dbReference type="ChEBI" id="CHEBI:456215"/>
        <dbReference type="EC" id="2.7.6.3"/>
    </reaction>
</comment>
<evidence type="ECO:0000259" key="6">
    <source>
        <dbReference type="Pfam" id="PF01973"/>
    </source>
</evidence>
<dbReference type="InterPro" id="IPR002826">
    <property type="entry name" value="MptE-like"/>
</dbReference>
<evidence type="ECO:0000256" key="3">
    <source>
        <dbReference type="ARBA" id="ARBA00022777"/>
    </source>
</evidence>
<dbReference type="Proteomes" id="UP000600071">
    <property type="component" value="Unassembled WGS sequence"/>
</dbReference>
<organism evidence="7 8">
    <name type="scientific">Pyrodictium delaneyi</name>
    <dbReference type="NCBI Taxonomy" id="1273541"/>
    <lineage>
        <taxon>Archaea</taxon>
        <taxon>Thermoproteota</taxon>
        <taxon>Thermoprotei</taxon>
        <taxon>Desulfurococcales</taxon>
        <taxon>Pyrodictiaceae</taxon>
        <taxon>Pyrodictium</taxon>
    </lineage>
</organism>
<evidence type="ECO:0000313" key="8">
    <source>
        <dbReference type="Proteomes" id="UP000600071"/>
    </source>
</evidence>
<proteinExistence type="inferred from homology"/>
<reference evidence="7" key="1">
    <citation type="journal article" date="2020" name="ISME J.">
        <title>Gammaproteobacteria mediating utilization of methyl-, sulfur- and petroleum organic compounds in deep ocean hydrothermal plumes.</title>
        <authorList>
            <person name="Zhou Z."/>
            <person name="Liu Y."/>
            <person name="Pan J."/>
            <person name="Cron B.R."/>
            <person name="Toner B.M."/>
            <person name="Anantharaman K."/>
            <person name="Breier J.A."/>
            <person name="Dick G.J."/>
            <person name="Li M."/>
        </authorList>
    </citation>
    <scope>NUCLEOTIDE SEQUENCE</scope>
    <source>
        <strain evidence="7">SZUA-1523</strain>
    </source>
</reference>
<evidence type="ECO:0000256" key="5">
    <source>
        <dbReference type="HAMAP-Rule" id="MF_02131"/>
    </source>
</evidence>
<evidence type="ECO:0000256" key="1">
    <source>
        <dbReference type="ARBA" id="ARBA00022679"/>
    </source>
</evidence>
<dbReference type="GO" id="GO:0016301">
    <property type="term" value="F:kinase activity"/>
    <property type="evidence" value="ECO:0007669"/>
    <property type="project" value="UniProtKB-KW"/>
</dbReference>
<evidence type="ECO:0000256" key="4">
    <source>
        <dbReference type="ARBA" id="ARBA00022840"/>
    </source>
</evidence>
<dbReference type="EC" id="2.7.6.3" evidence="5"/>
<gene>
    <name evidence="5" type="primary">mptE</name>
    <name evidence="7" type="ORF">EYH50_02210</name>
</gene>
<comment type="similarity">
    <text evidence="5">Belongs to the archaeal 6-HMPDK family.</text>
</comment>
<dbReference type="GO" id="GO:0004788">
    <property type="term" value="F:thiamine diphosphokinase activity"/>
    <property type="evidence" value="ECO:0007669"/>
    <property type="project" value="InterPro"/>
</dbReference>
<evidence type="ECO:0000313" key="7">
    <source>
        <dbReference type="EMBL" id="HIQ23845.1"/>
    </source>
</evidence>
<dbReference type="PANTHER" id="PTHR39648">
    <property type="entry name" value="6-HYDROXYMETHYL-7,8-DIHYDROPTERIN PYROPHOSPHOKINASE"/>
    <property type="match status" value="1"/>
</dbReference>
<dbReference type="GO" id="GO:0003848">
    <property type="term" value="F:2-amino-4-hydroxy-6-hydroxymethyldihydropteridine diphosphokinase activity"/>
    <property type="evidence" value="ECO:0007669"/>
    <property type="project" value="UniProtKB-UniRule"/>
</dbReference>
<dbReference type="SUPFAM" id="SSF63999">
    <property type="entry name" value="Thiamin pyrophosphokinase, catalytic domain"/>
    <property type="match status" value="1"/>
</dbReference>
<dbReference type="EMBL" id="DQVR01000048">
    <property type="protein sequence ID" value="HIQ23845.1"/>
    <property type="molecule type" value="Genomic_DNA"/>
</dbReference>